<evidence type="ECO:0000256" key="2">
    <source>
        <dbReference type="SAM" id="SignalP"/>
    </source>
</evidence>
<sequence length="73" mass="7645">MKIPVVLMASLLAVGVSAQSTKPEAKTKKPVKKVKKATAPDTVEKKKPGTPKPIVKKDTLVLRGYGCPACGMG</sequence>
<dbReference type="EMBL" id="FXTC01000001">
    <property type="protein sequence ID" value="SMO38976.1"/>
    <property type="molecule type" value="Genomic_DNA"/>
</dbReference>
<keyword evidence="2" id="KW-0732">Signal</keyword>
<evidence type="ECO:0000313" key="4">
    <source>
        <dbReference type="Proteomes" id="UP000316916"/>
    </source>
</evidence>
<dbReference type="Proteomes" id="UP000316916">
    <property type="component" value="Unassembled WGS sequence"/>
</dbReference>
<organism evidence="3 4">
    <name type="scientific">Chryseobacterium rhizoplanae</name>
    <dbReference type="NCBI Taxonomy" id="1609531"/>
    <lineage>
        <taxon>Bacteria</taxon>
        <taxon>Pseudomonadati</taxon>
        <taxon>Bacteroidota</taxon>
        <taxon>Flavobacteriia</taxon>
        <taxon>Flavobacteriales</taxon>
        <taxon>Weeksellaceae</taxon>
        <taxon>Chryseobacterium group</taxon>
        <taxon>Chryseobacterium</taxon>
    </lineage>
</organism>
<accession>A0A521AVV9</accession>
<feature type="signal peptide" evidence="2">
    <location>
        <begin position="1"/>
        <end position="18"/>
    </location>
</feature>
<gene>
    <name evidence="3" type="ORF">SAMN06265171_101461</name>
</gene>
<protein>
    <submittedName>
        <fullName evidence="3">Uncharacterized protein</fullName>
    </submittedName>
</protein>
<feature type="chain" id="PRO_5022019343" evidence="2">
    <location>
        <begin position="19"/>
        <end position="73"/>
    </location>
</feature>
<proteinExistence type="predicted"/>
<name>A0A521AVV9_9FLAO</name>
<feature type="region of interest" description="Disordered" evidence="1">
    <location>
        <begin position="18"/>
        <end position="54"/>
    </location>
</feature>
<dbReference type="RefSeq" id="WP_142716531.1">
    <property type="nucleotide sequence ID" value="NZ_FXTC01000001.1"/>
</dbReference>
<keyword evidence="4" id="KW-1185">Reference proteome</keyword>
<reference evidence="3 4" key="1">
    <citation type="submission" date="2017-05" db="EMBL/GenBank/DDBJ databases">
        <authorList>
            <person name="Varghese N."/>
            <person name="Submissions S."/>
        </authorList>
    </citation>
    <scope>NUCLEOTIDE SEQUENCE [LARGE SCALE GENOMIC DNA]</scope>
    <source>
        <strain evidence="3 4">DSM 29371</strain>
    </source>
</reference>
<evidence type="ECO:0000313" key="3">
    <source>
        <dbReference type="EMBL" id="SMO38976.1"/>
    </source>
</evidence>
<dbReference type="AlphaFoldDB" id="A0A521AVV9"/>
<evidence type="ECO:0000256" key="1">
    <source>
        <dbReference type="SAM" id="MobiDB-lite"/>
    </source>
</evidence>